<dbReference type="InterPro" id="IPR036514">
    <property type="entry name" value="SGNH_hydro_sf"/>
</dbReference>
<protein>
    <submittedName>
        <fullName evidence="4">Platelet-activating factor acetylhydrolase IB subunit alpha2-like</fullName>
    </submittedName>
</protein>
<dbReference type="OrthoDB" id="505607at2759"/>
<dbReference type="KEGG" id="hazt:108673934"/>
<organism evidence="3 4">
    <name type="scientific">Hyalella azteca</name>
    <name type="common">Amphipod</name>
    <dbReference type="NCBI Taxonomy" id="294128"/>
    <lineage>
        <taxon>Eukaryota</taxon>
        <taxon>Metazoa</taxon>
        <taxon>Ecdysozoa</taxon>
        <taxon>Arthropoda</taxon>
        <taxon>Crustacea</taxon>
        <taxon>Multicrustacea</taxon>
        <taxon>Malacostraca</taxon>
        <taxon>Eumalacostraca</taxon>
        <taxon>Peracarida</taxon>
        <taxon>Amphipoda</taxon>
        <taxon>Senticaudata</taxon>
        <taxon>Talitrida</taxon>
        <taxon>Talitroidea</taxon>
        <taxon>Hyalellidae</taxon>
        <taxon>Hyalella</taxon>
    </lineage>
</organism>
<evidence type="ECO:0000313" key="3">
    <source>
        <dbReference type="Proteomes" id="UP000694843"/>
    </source>
</evidence>
<name>A0A8B7NWN3_HYAAZ</name>
<accession>A0A8B7NWN3</accession>
<dbReference type="PANTHER" id="PTHR11852:SF0">
    <property type="entry name" value="PLATELET-ACTIVATING FACTOR ACETYLHYDROLASE IB SUBUNIT BETA HOMOLOG"/>
    <property type="match status" value="1"/>
</dbReference>
<dbReference type="GeneID" id="108673934"/>
<evidence type="ECO:0000256" key="1">
    <source>
        <dbReference type="ARBA" id="ARBA00038184"/>
    </source>
</evidence>
<dbReference type="OMA" id="AWNQYFA"/>
<proteinExistence type="inferred from homology"/>
<dbReference type="PANTHER" id="PTHR11852">
    <property type="entry name" value="PLATELET-ACTIVATING FACTOR ACETYLHYDROLASE"/>
    <property type="match status" value="1"/>
</dbReference>
<dbReference type="AlphaFoldDB" id="A0A8B7NWN3"/>
<keyword evidence="3" id="KW-1185">Reference proteome</keyword>
<reference evidence="4" key="1">
    <citation type="submission" date="2025-08" db="UniProtKB">
        <authorList>
            <consortium name="RefSeq"/>
        </authorList>
    </citation>
    <scope>IDENTIFICATION</scope>
    <source>
        <tissue evidence="4">Whole organism</tissue>
    </source>
</reference>
<evidence type="ECO:0000259" key="2">
    <source>
        <dbReference type="Pfam" id="PF13472"/>
    </source>
</evidence>
<dbReference type="RefSeq" id="XP_018017311.1">
    <property type="nucleotide sequence ID" value="XM_018161822.2"/>
</dbReference>
<comment type="similarity">
    <text evidence="1">Belongs to the 'GDSL' lipolytic enzyme family. Platelet-activating factor acetylhydrolase IB beta/gamma subunits subfamily.</text>
</comment>
<dbReference type="Gene3D" id="3.40.50.1110">
    <property type="entry name" value="SGNH hydrolase"/>
    <property type="match status" value="1"/>
</dbReference>
<dbReference type="SUPFAM" id="SSF52266">
    <property type="entry name" value="SGNH hydrolase"/>
    <property type="match status" value="1"/>
</dbReference>
<dbReference type="Pfam" id="PF13472">
    <property type="entry name" value="Lipase_GDSL_2"/>
    <property type="match status" value="1"/>
</dbReference>
<gene>
    <name evidence="4" type="primary">LOC108673934</name>
</gene>
<evidence type="ECO:0000313" key="4">
    <source>
        <dbReference type="RefSeq" id="XP_018017311.1"/>
    </source>
</evidence>
<dbReference type="CDD" id="cd01820">
    <property type="entry name" value="PAF_acetylesterase_like"/>
    <property type="match status" value="1"/>
</dbReference>
<dbReference type="InterPro" id="IPR013830">
    <property type="entry name" value="SGNH_hydro"/>
</dbReference>
<feature type="domain" description="SGNH hydrolase-type esterase" evidence="2">
    <location>
        <begin position="42"/>
        <end position="201"/>
    </location>
</feature>
<dbReference type="Proteomes" id="UP000694843">
    <property type="component" value="Unplaced"/>
</dbReference>
<sequence>MGSNPAIVPTPVEDVQGDGRWLSMHQHFVSQAHDLEPDVVLVGDSMLANLQITELWENWFAPLHSMNLSVGGDQTQHVLWRLHNGELECIQPKVIVVMVGTNNHSHSAEQVAEGIMEVCKLLNEKQPQADIVLLALLPRGEKENPIREKHRKINEILGEESKKIERIQMVDLGRDLLQADGTISHRDMFDYLHLTHRGYRRVFQPLHDLLTQMLHGDDSHLVNEIAAATHSTLPSPSDPASVAAE</sequence>
<dbReference type="CTD" id="32529"/>